<name>A0ABT1LPR4_9MICC</name>
<feature type="transmembrane region" description="Helical" evidence="1">
    <location>
        <begin position="80"/>
        <end position="101"/>
    </location>
</feature>
<evidence type="ECO:0000313" key="3">
    <source>
        <dbReference type="Proteomes" id="UP001524318"/>
    </source>
</evidence>
<feature type="transmembrane region" description="Helical" evidence="1">
    <location>
        <begin position="107"/>
        <end position="129"/>
    </location>
</feature>
<proteinExistence type="predicted"/>
<keyword evidence="1" id="KW-0812">Transmembrane</keyword>
<dbReference type="Proteomes" id="UP001524318">
    <property type="component" value="Unassembled WGS sequence"/>
</dbReference>
<evidence type="ECO:0008006" key="4">
    <source>
        <dbReference type="Google" id="ProtNLM"/>
    </source>
</evidence>
<keyword evidence="1" id="KW-0472">Membrane</keyword>
<organism evidence="2 3">
    <name type="scientific">Pseudarthrobacter humi</name>
    <dbReference type="NCBI Taxonomy" id="2952523"/>
    <lineage>
        <taxon>Bacteria</taxon>
        <taxon>Bacillati</taxon>
        <taxon>Actinomycetota</taxon>
        <taxon>Actinomycetes</taxon>
        <taxon>Micrococcales</taxon>
        <taxon>Micrococcaceae</taxon>
        <taxon>Pseudarthrobacter</taxon>
    </lineage>
</organism>
<dbReference type="RefSeq" id="WP_254749525.1">
    <property type="nucleotide sequence ID" value="NZ_JANCLV010000005.1"/>
</dbReference>
<keyword evidence="3" id="KW-1185">Reference proteome</keyword>
<dbReference type="EMBL" id="JANCLV010000005">
    <property type="protein sequence ID" value="MCP8999879.1"/>
    <property type="molecule type" value="Genomic_DNA"/>
</dbReference>
<evidence type="ECO:0000313" key="2">
    <source>
        <dbReference type="EMBL" id="MCP8999879.1"/>
    </source>
</evidence>
<accession>A0ABT1LPR4</accession>
<comment type="caution">
    <text evidence="2">The sequence shown here is derived from an EMBL/GenBank/DDBJ whole genome shotgun (WGS) entry which is preliminary data.</text>
</comment>
<protein>
    <recommendedName>
        <fullName evidence="4">DUF624 domain-containing protein</fullName>
    </recommendedName>
</protein>
<reference evidence="2 3" key="1">
    <citation type="submission" date="2022-06" db="EMBL/GenBank/DDBJ databases">
        <title>Pseudarthrobacter sp. strain RMG13 Genome sequencing and assembly.</title>
        <authorList>
            <person name="Kim I."/>
        </authorList>
    </citation>
    <scope>NUCLEOTIDE SEQUENCE [LARGE SCALE GENOMIC DNA]</scope>
    <source>
        <strain evidence="2 3">RMG13</strain>
    </source>
</reference>
<sequence>MESTKGPSRSARLLGVFEVTGDILTLQLLFLVASLPVITMFPAALALQYSLGDVFVEGRPRPARLFWTNFIWAIRRTWKAAILLPLLIILAAASLLFWLAAGGLAGVVALCILIPMYGVLVAGYVAVLASTLEASASRTGTRGWDSIAGFRERLHKVWSLAQRRAIPLALSVVVMVTWLLVLAKLPTLVLVGTGLVPAGLAWWVANPWVQDRRAEIAGSSN</sequence>
<feature type="transmembrane region" description="Helical" evidence="1">
    <location>
        <begin position="188"/>
        <end position="205"/>
    </location>
</feature>
<feature type="transmembrane region" description="Helical" evidence="1">
    <location>
        <begin position="28"/>
        <end position="51"/>
    </location>
</feature>
<gene>
    <name evidence="2" type="ORF">NFC73_09065</name>
</gene>
<keyword evidence="1" id="KW-1133">Transmembrane helix</keyword>
<evidence type="ECO:0000256" key="1">
    <source>
        <dbReference type="SAM" id="Phobius"/>
    </source>
</evidence>
<feature type="transmembrane region" description="Helical" evidence="1">
    <location>
        <begin position="165"/>
        <end position="182"/>
    </location>
</feature>